<gene>
    <name evidence="3" type="ORF">C0V70_08145</name>
</gene>
<dbReference type="RefSeq" id="WP_102243370.1">
    <property type="nucleotide sequence ID" value="NZ_CP025704.1"/>
</dbReference>
<feature type="compositionally biased region" description="Polar residues" evidence="2">
    <location>
        <begin position="264"/>
        <end position="279"/>
    </location>
</feature>
<sequence>MRLLTQFFLMIAVAIGVVQAADIPGYIGNQSFRLTDDPELNNVNRRAEDAKVDVARAEQAQAQIGDQVRVLEQQQRSLTERMNSLTAEAASLKNVKATLVAKLEELKKTPEVNVEAINAVQKEIESLDAQILEKNKQAGQAKLELGPVNVRLDQVRNDFNLAGRKAEDARQRMQIAARQRDEYRDELVLAIKKINNEGARVGQSDGSMDGADMSYRLGNDRGNVDGQNDGLSQGTVDGQDRFYRRGAEQGERDGSARARINGQKDGTNEGTINGNSSAGNREGRIAGIKRADGSNAAQVGIDQGKKAGMERAVSTGKVDGRNNGEAETTRKLEAGELKSINLDGTFAGSFQRRSPDYPGDFNGPNYKPNINHSKDIMRRAFADGYVFTYRQYTRFEFQRRIDTDYNQRYDVSYKGAYDSAVNRDYPAYYDQGRREADARAYNRDYPIIKAEAYRIAFAQFDASPNRSSTEFKSSYTGSEASAYAQRYEDIRSANFDKTELDTFNANIASQTEIYRQKRIAEVTTIYNTNAVLQFVSSDMLDGGIKGVALLDGVFQPGETTNHNVVLRNFGFKDATNVSVVLEGGQAVKLPSIPARSIVTIKGAAQGTVNTALSAVYRSALRVVSPLTSQDAVEGRHFDKINNSILKDADQKTVRVAYPLALSGLSLESQLLKGSKNKLRIALTNNSKREYKGELKIKLETNSQNPIITKEFGVVGSLQSTVSLSDAEILVDAEQDAYRDLAISARVEQNGVVIGVLPQDFVTMAKAQFADKGKVPVLVANTDAQLNDFLDALQAMGGSEKVSILDLSLQSLNAGTIANGLSQKVLVVLDDSSSTSMKSLNAFLGKSKSSTFLLVDDSNAGLKNIQSIGSMKDASKLLFGKRSVHFTNPHRATGVLKSSALMQSSLRGFTSDLALAQSLALTPAELLAEIKAKVTPENFNTPNDTIKVYSLKALSEVLAINVAYDESGGIFSRDKKWAKMIEEDGSLFHNALKAASSGDVVVSKLPFVLSAIAMKETLSSAMSRGDGIYRDMKLKIQNATNGVLKDMEDSFEKSLKKNFKETYNKAYANKAVHNPFYIPEPTTFDN</sequence>
<evidence type="ECO:0000313" key="4">
    <source>
        <dbReference type="Proteomes" id="UP000235584"/>
    </source>
</evidence>
<name>A0A2K9NRE2_BACTC</name>
<proteinExistence type="predicted"/>
<feature type="region of interest" description="Disordered" evidence="2">
    <location>
        <begin position="200"/>
        <end position="281"/>
    </location>
</feature>
<accession>A0A2K9NRE2</accession>
<evidence type="ECO:0000256" key="1">
    <source>
        <dbReference type="SAM" id="Coils"/>
    </source>
</evidence>
<dbReference type="AlphaFoldDB" id="A0A2K9NRE2"/>
<feature type="compositionally biased region" description="Basic and acidic residues" evidence="2">
    <location>
        <begin position="238"/>
        <end position="256"/>
    </location>
</feature>
<feature type="region of interest" description="Disordered" evidence="2">
    <location>
        <begin position="301"/>
        <end position="326"/>
    </location>
</feature>
<organism evidence="3 4">
    <name type="scientific">Bacteriovorax stolpii</name>
    <name type="common">Bdellovibrio stolpii</name>
    <dbReference type="NCBI Taxonomy" id="960"/>
    <lineage>
        <taxon>Bacteria</taxon>
        <taxon>Pseudomonadati</taxon>
        <taxon>Bdellovibrionota</taxon>
        <taxon>Bacteriovoracia</taxon>
        <taxon>Bacteriovoracales</taxon>
        <taxon>Bacteriovoracaceae</taxon>
        <taxon>Bacteriovorax</taxon>
    </lineage>
</organism>
<dbReference type="EMBL" id="CP025704">
    <property type="protein sequence ID" value="AUN98079.1"/>
    <property type="molecule type" value="Genomic_DNA"/>
</dbReference>
<keyword evidence="4" id="KW-1185">Reference proteome</keyword>
<protein>
    <submittedName>
        <fullName evidence="3">Uncharacterized protein</fullName>
    </submittedName>
</protein>
<evidence type="ECO:0000256" key="2">
    <source>
        <dbReference type="SAM" id="MobiDB-lite"/>
    </source>
</evidence>
<keyword evidence="1" id="KW-0175">Coiled coil</keyword>
<feature type="compositionally biased region" description="Polar residues" evidence="2">
    <location>
        <begin position="225"/>
        <end position="236"/>
    </location>
</feature>
<dbReference type="Proteomes" id="UP000235584">
    <property type="component" value="Chromosome"/>
</dbReference>
<feature type="coiled-coil region" evidence="1">
    <location>
        <begin position="40"/>
        <end position="186"/>
    </location>
</feature>
<dbReference type="KEGG" id="bsto:C0V70_08145"/>
<evidence type="ECO:0000313" key="3">
    <source>
        <dbReference type="EMBL" id="AUN98079.1"/>
    </source>
</evidence>
<reference evidence="3 4" key="1">
    <citation type="submission" date="2018-01" db="EMBL/GenBank/DDBJ databases">
        <title>Complete genome sequence of Bacteriovorax stolpii DSM12778.</title>
        <authorList>
            <person name="Tang B."/>
            <person name="Chang J."/>
        </authorList>
    </citation>
    <scope>NUCLEOTIDE SEQUENCE [LARGE SCALE GENOMIC DNA]</scope>
    <source>
        <strain evidence="3 4">DSM 12778</strain>
    </source>
</reference>